<dbReference type="InterPro" id="IPR052366">
    <property type="entry name" value="GTP_Pyrophosphokinase"/>
</dbReference>
<keyword evidence="1" id="KW-0175">Coiled coil</keyword>
<dbReference type="RefSeq" id="WP_125230753.1">
    <property type="nucleotide sequence ID" value="NZ_RWJI01000001.1"/>
</dbReference>
<dbReference type="InterPro" id="IPR007685">
    <property type="entry name" value="RelA_SpoT"/>
</dbReference>
<dbReference type="Pfam" id="PF04607">
    <property type="entry name" value="RelA_SpoT"/>
    <property type="match status" value="1"/>
</dbReference>
<evidence type="ECO:0000313" key="4">
    <source>
        <dbReference type="Proteomes" id="UP000268553"/>
    </source>
</evidence>
<proteinExistence type="predicted"/>
<sequence length="357" mass="41266">MSYPTPPNPKSNVKRAGRAIGAGTATDADFELVDQWRSSHGYVINTFQAWLKGQIKKKNYNVEFAQRLKRRATVIDKLKRVRPDGQPLIQDVTSMQDLAGCRLVFETLDELIDFRSHMRSEGVLRNVKHKLKNDEDKFDYIESPKDTGYRGIHDVYRHQPRQHRRTSVSSDPWHGLLVEVQYRTRTQHAWATAVEISDMIDQERTKFVTGLDNNDDNRVQFFRIASEIIARTYENKQKALLDKSTNDLQNDLQNLENDLHIMDRLEALKSFSDGDSLGRHSVLNIIRENDVLNLQVLPFKNAEAAIAMANHLELLENSINAVYVRSDNPSQLRSIYRNYFNDPIDFVKLLKSEAELK</sequence>
<name>A0A3R8Q5L7_9SPHN</name>
<evidence type="ECO:0000259" key="2">
    <source>
        <dbReference type="SMART" id="SM00954"/>
    </source>
</evidence>
<dbReference type="OrthoDB" id="9789634at2"/>
<comment type="caution">
    <text evidence="3">The sequence shown here is derived from an EMBL/GenBank/DDBJ whole genome shotgun (WGS) entry which is preliminary data.</text>
</comment>
<gene>
    <name evidence="3" type="ORF">D7D48_07930</name>
</gene>
<dbReference type="Proteomes" id="UP000268553">
    <property type="component" value="Unassembled WGS sequence"/>
</dbReference>
<dbReference type="SUPFAM" id="SSF81301">
    <property type="entry name" value="Nucleotidyltransferase"/>
    <property type="match status" value="1"/>
</dbReference>
<accession>A0A3R8Q5L7</accession>
<dbReference type="Gene3D" id="3.30.460.10">
    <property type="entry name" value="Beta Polymerase, domain 2"/>
    <property type="match status" value="1"/>
</dbReference>
<protein>
    <recommendedName>
        <fullName evidence="2">RelA/SpoT domain-containing protein</fullName>
    </recommendedName>
</protein>
<evidence type="ECO:0000313" key="3">
    <source>
        <dbReference type="EMBL" id="RRQ52739.1"/>
    </source>
</evidence>
<feature type="coiled-coil region" evidence="1">
    <location>
        <begin position="238"/>
        <end position="265"/>
    </location>
</feature>
<dbReference type="EMBL" id="RWJI01000001">
    <property type="protein sequence ID" value="RRQ52739.1"/>
    <property type="molecule type" value="Genomic_DNA"/>
</dbReference>
<organism evidence="3 4">
    <name type="scientific">Sphingorhabdus wooponensis</name>
    <dbReference type="NCBI Taxonomy" id="940136"/>
    <lineage>
        <taxon>Bacteria</taxon>
        <taxon>Pseudomonadati</taxon>
        <taxon>Pseudomonadota</taxon>
        <taxon>Alphaproteobacteria</taxon>
        <taxon>Sphingomonadales</taxon>
        <taxon>Sphingomonadaceae</taxon>
        <taxon>Sphingorhabdus</taxon>
    </lineage>
</organism>
<dbReference type="CDD" id="cd05399">
    <property type="entry name" value="NT_Rel-Spo_like"/>
    <property type="match status" value="1"/>
</dbReference>
<dbReference type="GO" id="GO:0015969">
    <property type="term" value="P:guanosine tetraphosphate metabolic process"/>
    <property type="evidence" value="ECO:0007669"/>
    <property type="project" value="InterPro"/>
</dbReference>
<dbReference type="PANTHER" id="PTHR47837">
    <property type="entry name" value="GTP PYROPHOSPHOKINASE YJBM"/>
    <property type="match status" value="1"/>
</dbReference>
<feature type="domain" description="RelA/SpoT" evidence="2">
    <location>
        <begin position="66"/>
        <end position="205"/>
    </location>
</feature>
<dbReference type="InterPro" id="IPR043519">
    <property type="entry name" value="NT_sf"/>
</dbReference>
<keyword evidence="4" id="KW-1185">Reference proteome</keyword>
<dbReference type="AlphaFoldDB" id="A0A3R8Q5L7"/>
<evidence type="ECO:0000256" key="1">
    <source>
        <dbReference type="SAM" id="Coils"/>
    </source>
</evidence>
<dbReference type="SMART" id="SM00954">
    <property type="entry name" value="RelA_SpoT"/>
    <property type="match status" value="1"/>
</dbReference>
<reference evidence="3 4" key="1">
    <citation type="submission" date="2018-12" db="EMBL/GenBank/DDBJ databases">
        <authorList>
            <person name="Kim S.-J."/>
            <person name="Jung G.-Y."/>
        </authorList>
    </citation>
    <scope>NUCLEOTIDE SEQUENCE [LARGE SCALE GENOMIC DNA]</scope>
    <source>
        <strain evidence="3 4">03SU3-P</strain>
    </source>
</reference>
<dbReference type="PANTHER" id="PTHR47837:SF1">
    <property type="entry name" value="GTP PYROPHOSPHOKINASE YJBM"/>
    <property type="match status" value="1"/>
</dbReference>